<comment type="similarity">
    <text evidence="2">Belongs to the membrane fusion protein (MFP) (TC 8.A.1) family.</text>
</comment>
<dbReference type="OrthoDB" id="9811754at2"/>
<evidence type="ECO:0000256" key="4">
    <source>
        <dbReference type="ARBA" id="ARBA00022475"/>
    </source>
</evidence>
<keyword evidence="7 10" id="KW-1133">Transmembrane helix</keyword>
<evidence type="ECO:0000256" key="8">
    <source>
        <dbReference type="ARBA" id="ARBA00023136"/>
    </source>
</evidence>
<dbReference type="Pfam" id="PF25963">
    <property type="entry name" value="Beta-barrel_AAEA"/>
    <property type="match status" value="1"/>
</dbReference>
<dbReference type="GO" id="GO:0015721">
    <property type="term" value="P:bile acid and bile salt transport"/>
    <property type="evidence" value="ECO:0007669"/>
    <property type="project" value="UniProtKB-ARBA"/>
</dbReference>
<keyword evidence="9" id="KW-0175">Coiled coil</keyword>
<dbReference type="InterPro" id="IPR058633">
    <property type="entry name" value="EmrA/FarA_HH"/>
</dbReference>
<evidence type="ECO:0000256" key="1">
    <source>
        <dbReference type="ARBA" id="ARBA00004377"/>
    </source>
</evidence>
<dbReference type="EMBL" id="STGJ01000011">
    <property type="protein sequence ID" value="TIC81461.1"/>
    <property type="molecule type" value="Genomic_DNA"/>
</dbReference>
<comment type="caution">
    <text evidence="13">The sequence shown here is derived from an EMBL/GenBank/DDBJ whole genome shotgun (WGS) entry which is preliminary data.</text>
</comment>
<gene>
    <name evidence="13" type="ORF">E5K04_11135</name>
</gene>
<evidence type="ECO:0000256" key="3">
    <source>
        <dbReference type="ARBA" id="ARBA00022448"/>
    </source>
</evidence>
<dbReference type="GO" id="GO:0005886">
    <property type="term" value="C:plasma membrane"/>
    <property type="evidence" value="ECO:0007669"/>
    <property type="project" value="UniProtKB-SubCell"/>
</dbReference>
<feature type="transmembrane region" description="Helical" evidence="10">
    <location>
        <begin position="14"/>
        <end position="35"/>
    </location>
</feature>
<keyword evidence="6 10" id="KW-0812">Transmembrane</keyword>
<proteinExistence type="inferred from homology"/>
<organism evidence="13 14">
    <name type="scientific">Crenobacter intestini</name>
    <dbReference type="NCBI Taxonomy" id="2563443"/>
    <lineage>
        <taxon>Bacteria</taxon>
        <taxon>Pseudomonadati</taxon>
        <taxon>Pseudomonadota</taxon>
        <taxon>Betaproteobacteria</taxon>
        <taxon>Neisseriales</taxon>
        <taxon>Neisseriaceae</taxon>
        <taxon>Crenobacter</taxon>
    </lineage>
</organism>
<feature type="domain" description="p-hydroxybenzoic acid efflux pump subunit AaeA-like beta-barrel" evidence="12">
    <location>
        <begin position="243"/>
        <end position="330"/>
    </location>
</feature>
<evidence type="ECO:0000256" key="10">
    <source>
        <dbReference type="SAM" id="Phobius"/>
    </source>
</evidence>
<dbReference type="GO" id="GO:0046677">
    <property type="term" value="P:response to antibiotic"/>
    <property type="evidence" value="ECO:0007669"/>
    <property type="project" value="UniProtKB-ARBA"/>
</dbReference>
<dbReference type="RefSeq" id="WP_136554035.1">
    <property type="nucleotide sequence ID" value="NZ_STGJ01000011.1"/>
</dbReference>
<dbReference type="AlphaFoldDB" id="A0A4T0US44"/>
<keyword evidence="4" id="KW-1003">Cell membrane</keyword>
<dbReference type="SUPFAM" id="SSF111369">
    <property type="entry name" value="HlyD-like secretion proteins"/>
    <property type="match status" value="2"/>
</dbReference>
<comment type="subcellular location">
    <subcellularLocation>
        <location evidence="1">Cell inner membrane</location>
        <topology evidence="1">Single-pass membrane protein</topology>
    </subcellularLocation>
</comment>
<dbReference type="InterPro" id="IPR058634">
    <property type="entry name" value="AaeA-lik-b-barrel"/>
</dbReference>
<evidence type="ECO:0000256" key="5">
    <source>
        <dbReference type="ARBA" id="ARBA00022519"/>
    </source>
</evidence>
<name>A0A4T0US44_9NEIS</name>
<evidence type="ECO:0000256" key="9">
    <source>
        <dbReference type="SAM" id="Coils"/>
    </source>
</evidence>
<dbReference type="GO" id="GO:1990961">
    <property type="term" value="P:xenobiotic detoxification by transmembrane export across the plasma membrane"/>
    <property type="evidence" value="ECO:0007669"/>
    <property type="project" value="UniProtKB-ARBA"/>
</dbReference>
<accession>A0A4T0US44</accession>
<keyword evidence="5" id="KW-0997">Cell inner membrane</keyword>
<evidence type="ECO:0000256" key="6">
    <source>
        <dbReference type="ARBA" id="ARBA00022692"/>
    </source>
</evidence>
<reference evidence="13 14" key="1">
    <citation type="submission" date="2019-04" db="EMBL/GenBank/DDBJ databases">
        <title>Crenobacter sp. nov.</title>
        <authorList>
            <person name="Shi S."/>
        </authorList>
    </citation>
    <scope>NUCLEOTIDE SEQUENCE [LARGE SCALE GENOMIC DNA]</scope>
    <source>
        <strain evidence="13 14">GY 70310</strain>
    </source>
</reference>
<feature type="domain" description="Multidrug export protein EmrA/FarA alpha-helical hairpin" evidence="11">
    <location>
        <begin position="87"/>
        <end position="207"/>
    </location>
</feature>
<evidence type="ECO:0000313" key="14">
    <source>
        <dbReference type="Proteomes" id="UP000308891"/>
    </source>
</evidence>
<evidence type="ECO:0000259" key="12">
    <source>
        <dbReference type="Pfam" id="PF25963"/>
    </source>
</evidence>
<dbReference type="Gene3D" id="2.40.30.170">
    <property type="match status" value="1"/>
</dbReference>
<dbReference type="PANTHER" id="PTHR30386">
    <property type="entry name" value="MEMBRANE FUSION SUBUNIT OF EMRAB-TOLC MULTIDRUG EFFLUX PUMP"/>
    <property type="match status" value="1"/>
</dbReference>
<evidence type="ECO:0000256" key="7">
    <source>
        <dbReference type="ARBA" id="ARBA00022989"/>
    </source>
</evidence>
<evidence type="ECO:0000313" key="13">
    <source>
        <dbReference type="EMBL" id="TIC81461.1"/>
    </source>
</evidence>
<dbReference type="InterPro" id="IPR050739">
    <property type="entry name" value="MFP"/>
</dbReference>
<protein>
    <submittedName>
        <fullName evidence="13">HlyD family efflux transporter periplasmic adaptor subunit</fullName>
    </submittedName>
</protein>
<dbReference type="Pfam" id="PF25885">
    <property type="entry name" value="HH_EMRA"/>
    <property type="match status" value="1"/>
</dbReference>
<dbReference type="PANTHER" id="PTHR30386:SF19">
    <property type="entry name" value="MULTIDRUG EXPORT PROTEIN EMRA-RELATED"/>
    <property type="match status" value="1"/>
</dbReference>
<feature type="coiled-coil region" evidence="9">
    <location>
        <begin position="148"/>
        <end position="178"/>
    </location>
</feature>
<dbReference type="FunFam" id="2.40.30.170:FF:000003">
    <property type="entry name" value="Multidrug resistance protein A"/>
    <property type="match status" value="1"/>
</dbReference>
<keyword evidence="3" id="KW-0813">Transport</keyword>
<keyword evidence="14" id="KW-1185">Reference proteome</keyword>
<evidence type="ECO:0000259" key="11">
    <source>
        <dbReference type="Pfam" id="PF25885"/>
    </source>
</evidence>
<dbReference type="Proteomes" id="UP000308891">
    <property type="component" value="Unassembled WGS sequence"/>
</dbReference>
<keyword evidence="8 10" id="KW-0472">Membrane</keyword>
<dbReference type="Gene3D" id="2.40.50.100">
    <property type="match status" value="1"/>
</dbReference>
<sequence length="382" mass="40532">MTQTPKQNPQRRRALLRLSAVLLAAAIALALYWFFCLYGKESTDDAYAAGNLIPVSAQVGGTIVAIGAEDTQTVKAGQLLVRLDDADARLAVERARAELAQVVRQTRVLITGEQKLEAVLAERKVALARAEGDLARRQAASADDAIGKEELQHAIEAVDQQRAALRVAEAELKAQREMVMSDAVARHPQVARAAAALKAAALELERTRVPAPAAGQIARRSAQVGMRIQPGAPLMALVPMNTLWVDANFKESQLAKLRVGQQATVTADLYGDKVEYRGKVVGVSAGTGSAFSLLPPQNATGNWIKVVQRVPVRIELEPEALARHPLRIGLSMNVTVDTSDQGGVLALSAPVGKPAYATAIYDGALERADALVAATIAANAGQ</sequence>
<evidence type="ECO:0000256" key="2">
    <source>
        <dbReference type="ARBA" id="ARBA00009477"/>
    </source>
</evidence>